<feature type="region of interest" description="Disordered" evidence="1">
    <location>
        <begin position="20"/>
        <end position="44"/>
    </location>
</feature>
<feature type="non-terminal residue" evidence="2">
    <location>
        <position position="109"/>
    </location>
</feature>
<dbReference type="AlphaFoldDB" id="A0A8J4GXA0"/>
<dbReference type="EMBL" id="BNCQ01000094">
    <property type="protein sequence ID" value="GIM17210.1"/>
    <property type="molecule type" value="Genomic_DNA"/>
</dbReference>
<evidence type="ECO:0000313" key="3">
    <source>
        <dbReference type="Proteomes" id="UP000722791"/>
    </source>
</evidence>
<proteinExistence type="predicted"/>
<comment type="caution">
    <text evidence="2">The sequence shown here is derived from an EMBL/GenBank/DDBJ whole genome shotgun (WGS) entry which is preliminary data.</text>
</comment>
<evidence type="ECO:0000313" key="2">
    <source>
        <dbReference type="EMBL" id="GIM17210.1"/>
    </source>
</evidence>
<dbReference type="Proteomes" id="UP000722791">
    <property type="component" value="Unassembled WGS sequence"/>
</dbReference>
<sequence length="109" mass="12247">MVKVQEDTTSSLRVWGGLYKEMGPARQTPRSSGGRNGPLDGVMDEGQTAAGVERMRWQSEEQIKGGEEEPVMTWMLIDDERAEVCVDLDDDPFPLATRPSIKYVMNRKT</sequence>
<organism evidence="2 3">
    <name type="scientific">Volvox reticuliferus</name>
    <dbReference type="NCBI Taxonomy" id="1737510"/>
    <lineage>
        <taxon>Eukaryota</taxon>
        <taxon>Viridiplantae</taxon>
        <taxon>Chlorophyta</taxon>
        <taxon>core chlorophytes</taxon>
        <taxon>Chlorophyceae</taxon>
        <taxon>CS clade</taxon>
        <taxon>Chlamydomonadales</taxon>
        <taxon>Volvocaceae</taxon>
        <taxon>Volvox</taxon>
    </lineage>
</organism>
<name>A0A8J4GXA0_9CHLO</name>
<reference evidence="2" key="1">
    <citation type="journal article" date="2021" name="Proc. Natl. Acad. Sci. U.S.A.">
        <title>Three genomes in the algal genus Volvox reveal the fate of a haploid sex-determining region after a transition to homothallism.</title>
        <authorList>
            <person name="Yamamoto K."/>
            <person name="Hamaji T."/>
            <person name="Kawai-Toyooka H."/>
            <person name="Matsuzaki R."/>
            <person name="Takahashi F."/>
            <person name="Nishimura Y."/>
            <person name="Kawachi M."/>
            <person name="Noguchi H."/>
            <person name="Minakuchi Y."/>
            <person name="Umen J.G."/>
            <person name="Toyoda A."/>
            <person name="Nozaki H."/>
        </authorList>
    </citation>
    <scope>NUCLEOTIDE SEQUENCE</scope>
    <source>
        <strain evidence="2">NIES-3785</strain>
    </source>
</reference>
<accession>A0A8J4GXA0</accession>
<gene>
    <name evidence="2" type="ORF">Vretimale_19724</name>
</gene>
<evidence type="ECO:0000256" key="1">
    <source>
        <dbReference type="SAM" id="MobiDB-lite"/>
    </source>
</evidence>
<protein>
    <submittedName>
        <fullName evidence="2">Uncharacterized protein</fullName>
    </submittedName>
</protein>